<sequence length="122" mass="14231">MAVQAGDGRVTVYVFDSGPLIDLFRHYYRERFPSLWNNFDGMVENGRITSTREVSNEVEGYGDDLAEWAKQNRRKVFVTPTVTELEAVRDIFSVDHFQDMLRKKERMRGRPVADPFVISRAR</sequence>
<evidence type="ECO:0000313" key="1">
    <source>
        <dbReference type="EMBL" id="MYH62974.1"/>
    </source>
</evidence>
<comment type="caution">
    <text evidence="1">The sequence shown here is derived from an EMBL/GenBank/DDBJ whole genome shotgun (WGS) entry which is preliminary data.</text>
</comment>
<proteinExistence type="predicted"/>
<dbReference type="Pfam" id="PF14367">
    <property type="entry name" value="DUF4411"/>
    <property type="match status" value="1"/>
</dbReference>
<dbReference type="AlphaFoldDB" id="A0A6B1GA73"/>
<organism evidence="1">
    <name type="scientific">Caldilineaceae bacterium SB0675_bin_29</name>
    <dbReference type="NCBI Taxonomy" id="2605266"/>
    <lineage>
        <taxon>Bacteria</taxon>
        <taxon>Bacillati</taxon>
        <taxon>Chloroflexota</taxon>
        <taxon>Caldilineae</taxon>
        <taxon>Caldilineales</taxon>
        <taxon>Caldilineaceae</taxon>
    </lineage>
</organism>
<dbReference type="EMBL" id="VYDA01000527">
    <property type="protein sequence ID" value="MYH62974.1"/>
    <property type="molecule type" value="Genomic_DNA"/>
</dbReference>
<dbReference type="PIRSF" id="PIRSF008505">
    <property type="entry name" value="UCP008505"/>
    <property type="match status" value="1"/>
</dbReference>
<accession>A0A6B1GA73</accession>
<dbReference type="InterPro" id="IPR016541">
    <property type="entry name" value="UCP008505"/>
</dbReference>
<protein>
    <submittedName>
        <fullName evidence="1">DUF4411 family protein</fullName>
    </submittedName>
</protein>
<reference evidence="1" key="1">
    <citation type="submission" date="2019-09" db="EMBL/GenBank/DDBJ databases">
        <title>Characterisation of the sponge microbiome using genome-centric metagenomics.</title>
        <authorList>
            <person name="Engelberts J.P."/>
            <person name="Robbins S.J."/>
            <person name="De Goeij J.M."/>
            <person name="Aranda M."/>
            <person name="Bell S.C."/>
            <person name="Webster N.S."/>
        </authorList>
    </citation>
    <scope>NUCLEOTIDE SEQUENCE</scope>
    <source>
        <strain evidence="1">SB0675_bin_29</strain>
    </source>
</reference>
<name>A0A6B1GA73_9CHLR</name>
<gene>
    <name evidence="1" type="ORF">F4148_14875</name>
</gene>